<protein>
    <recommendedName>
        <fullName evidence="5">Small ribosomal subunit protein uS8c</fullName>
    </recommendedName>
</protein>
<dbReference type="InterPro" id="IPR010844">
    <property type="entry name" value="Occludin_ELL"/>
</dbReference>
<evidence type="ECO:0000256" key="1">
    <source>
        <dbReference type="ARBA" id="ARBA00002569"/>
    </source>
</evidence>
<feature type="domain" description="OCEL" evidence="7">
    <location>
        <begin position="1069"/>
        <end position="1179"/>
    </location>
</feature>
<proteinExistence type="inferred from homology"/>
<feature type="compositionally biased region" description="Polar residues" evidence="6">
    <location>
        <begin position="627"/>
        <end position="638"/>
    </location>
</feature>
<feature type="region of interest" description="Disordered" evidence="6">
    <location>
        <begin position="30"/>
        <end position="53"/>
    </location>
</feature>
<evidence type="ECO:0000256" key="5">
    <source>
        <dbReference type="ARBA" id="ARBA00035153"/>
    </source>
</evidence>
<feature type="compositionally biased region" description="Low complexity" evidence="6">
    <location>
        <begin position="487"/>
        <end position="514"/>
    </location>
</feature>
<dbReference type="Proteomes" id="UP001634393">
    <property type="component" value="Unassembled WGS sequence"/>
</dbReference>
<accession>A0ABD3SIS7</accession>
<keyword evidence="4" id="KW-0687">Ribonucleoprotein</keyword>
<feature type="compositionally biased region" description="Basic and acidic residues" evidence="6">
    <location>
        <begin position="159"/>
        <end position="174"/>
    </location>
</feature>
<evidence type="ECO:0000256" key="6">
    <source>
        <dbReference type="SAM" id="MobiDB-lite"/>
    </source>
</evidence>
<feature type="compositionally biased region" description="Basic and acidic residues" evidence="6">
    <location>
        <begin position="610"/>
        <end position="623"/>
    </location>
</feature>
<keyword evidence="9" id="KW-1185">Reference proteome</keyword>
<feature type="compositionally biased region" description="Polar residues" evidence="6">
    <location>
        <begin position="392"/>
        <end position="435"/>
    </location>
</feature>
<feature type="compositionally biased region" description="Polar residues" evidence="6">
    <location>
        <begin position="795"/>
        <end position="813"/>
    </location>
</feature>
<dbReference type="GO" id="GO:1990904">
    <property type="term" value="C:ribonucleoprotein complex"/>
    <property type="evidence" value="ECO:0007669"/>
    <property type="project" value="UniProtKB-KW"/>
</dbReference>
<feature type="region of interest" description="Disordered" evidence="6">
    <location>
        <begin position="834"/>
        <end position="985"/>
    </location>
</feature>
<feature type="compositionally biased region" description="Gly residues" evidence="6">
    <location>
        <begin position="32"/>
        <end position="43"/>
    </location>
</feature>
<feature type="compositionally biased region" description="Basic and acidic residues" evidence="6">
    <location>
        <begin position="453"/>
        <end position="463"/>
    </location>
</feature>
<keyword evidence="3" id="KW-0689">Ribosomal protein</keyword>
<dbReference type="Pfam" id="PF00410">
    <property type="entry name" value="Ribosomal_S8"/>
    <property type="match status" value="1"/>
</dbReference>
<feature type="compositionally biased region" description="Basic and acidic residues" evidence="6">
    <location>
        <begin position="742"/>
        <end position="760"/>
    </location>
</feature>
<comment type="function">
    <text evidence="1">One of the primary rRNA binding proteins, it binds directly to 16S rRNA central domain where it helps coordinate assembly of the platform of the 30S subunit.</text>
</comment>
<dbReference type="Gene3D" id="3.30.1490.10">
    <property type="match status" value="1"/>
</dbReference>
<dbReference type="PROSITE" id="PS00053">
    <property type="entry name" value="RIBOSOMAL_S8"/>
    <property type="match status" value="1"/>
</dbReference>
<feature type="compositionally biased region" description="Low complexity" evidence="6">
    <location>
        <begin position="670"/>
        <end position="680"/>
    </location>
</feature>
<dbReference type="PROSITE" id="PS51980">
    <property type="entry name" value="OCEL"/>
    <property type="match status" value="1"/>
</dbReference>
<dbReference type="PANTHER" id="PTHR38372:SF2">
    <property type="entry name" value="DENTIN SIALOPHOSPHOPROTEIN-LIKE PROTEIN"/>
    <property type="match status" value="1"/>
</dbReference>
<feature type="compositionally biased region" description="Basic and acidic residues" evidence="6">
    <location>
        <begin position="651"/>
        <end position="662"/>
    </location>
</feature>
<evidence type="ECO:0000256" key="2">
    <source>
        <dbReference type="ARBA" id="ARBA00006471"/>
    </source>
</evidence>
<dbReference type="InterPro" id="IPR000630">
    <property type="entry name" value="Ribosomal_uS8"/>
</dbReference>
<feature type="compositionally biased region" description="Polar residues" evidence="6">
    <location>
        <begin position="942"/>
        <end position="955"/>
    </location>
</feature>
<evidence type="ECO:0000256" key="3">
    <source>
        <dbReference type="ARBA" id="ARBA00022980"/>
    </source>
</evidence>
<dbReference type="Pfam" id="PF07303">
    <property type="entry name" value="Occludin_ELL"/>
    <property type="match status" value="1"/>
</dbReference>
<feature type="region of interest" description="Disordered" evidence="6">
    <location>
        <begin position="380"/>
        <end position="762"/>
    </location>
</feature>
<comment type="caution">
    <text evidence="8">The sequence shown here is derived from an EMBL/GenBank/DDBJ whole genome shotgun (WGS) entry which is preliminary data.</text>
</comment>
<reference evidence="8 9" key="1">
    <citation type="submission" date="2024-12" db="EMBL/GenBank/DDBJ databases">
        <title>The unique morphological basis and parallel evolutionary history of personate flowers in Penstemon.</title>
        <authorList>
            <person name="Depatie T.H."/>
            <person name="Wessinger C.A."/>
        </authorList>
    </citation>
    <scope>NUCLEOTIDE SEQUENCE [LARGE SCALE GENOMIC DNA]</scope>
    <source>
        <strain evidence="8">WTNN_2</strain>
        <tissue evidence="8">Leaf</tissue>
    </source>
</reference>
<dbReference type="InterPro" id="IPR047863">
    <property type="entry name" value="Ribosomal_uS8_CS"/>
</dbReference>
<feature type="compositionally biased region" description="Polar residues" evidence="6">
    <location>
        <begin position="1032"/>
        <end position="1045"/>
    </location>
</feature>
<feature type="region of interest" description="Disordered" evidence="6">
    <location>
        <begin position="196"/>
        <end position="288"/>
    </location>
</feature>
<feature type="compositionally biased region" description="Polar residues" evidence="6">
    <location>
        <begin position="233"/>
        <end position="257"/>
    </location>
</feature>
<evidence type="ECO:0000256" key="4">
    <source>
        <dbReference type="ARBA" id="ARBA00023274"/>
    </source>
</evidence>
<feature type="compositionally biased region" description="Basic and acidic residues" evidence="6">
    <location>
        <begin position="904"/>
        <end position="918"/>
    </location>
</feature>
<feature type="compositionally biased region" description="Basic and acidic residues" evidence="6">
    <location>
        <begin position="564"/>
        <end position="587"/>
    </location>
</feature>
<dbReference type="GO" id="GO:0005840">
    <property type="term" value="C:ribosome"/>
    <property type="evidence" value="ECO:0007669"/>
    <property type="project" value="UniProtKB-KW"/>
</dbReference>
<dbReference type="InterPro" id="IPR035987">
    <property type="entry name" value="Ribosomal_uS8_sf"/>
</dbReference>
<dbReference type="Gene3D" id="3.30.1370.30">
    <property type="match status" value="1"/>
</dbReference>
<evidence type="ECO:0000313" key="9">
    <source>
        <dbReference type="Proteomes" id="UP001634393"/>
    </source>
</evidence>
<dbReference type="EMBL" id="JBJXBP010000006">
    <property type="protein sequence ID" value="KAL3824429.1"/>
    <property type="molecule type" value="Genomic_DNA"/>
</dbReference>
<organism evidence="8 9">
    <name type="scientific">Penstemon smallii</name>
    <dbReference type="NCBI Taxonomy" id="265156"/>
    <lineage>
        <taxon>Eukaryota</taxon>
        <taxon>Viridiplantae</taxon>
        <taxon>Streptophyta</taxon>
        <taxon>Embryophyta</taxon>
        <taxon>Tracheophyta</taxon>
        <taxon>Spermatophyta</taxon>
        <taxon>Magnoliopsida</taxon>
        <taxon>eudicotyledons</taxon>
        <taxon>Gunneridae</taxon>
        <taxon>Pentapetalae</taxon>
        <taxon>asterids</taxon>
        <taxon>lamiids</taxon>
        <taxon>Lamiales</taxon>
        <taxon>Plantaginaceae</taxon>
        <taxon>Cheloneae</taxon>
        <taxon>Penstemon</taxon>
    </lineage>
</organism>
<feature type="compositionally biased region" description="Acidic residues" evidence="6">
    <location>
        <begin position="524"/>
        <end position="535"/>
    </location>
</feature>
<feature type="compositionally biased region" description="Basic and acidic residues" evidence="6">
    <location>
        <begin position="698"/>
        <end position="719"/>
    </location>
</feature>
<comment type="similarity">
    <text evidence="2">Belongs to the universal ribosomal protein uS8 family.</text>
</comment>
<sequence>MFGGSGKLGRGVGKRNIHALPISRLSPAGGRLSLGGGRGGTSSSGGPSTSSMESFSLLRENPLNFAMAIKLAPDLVDEIKRVEAQGGTARIKFDVNPNNSNGNVINVGDKNFKFTWSREIPDLCDVYEERQSGEGGNGLLVESGASWRKLNVQRVLDESTKNHVKMRSEEADRKNKSRKAIVLDPQIPSMKNQMKAFAAAESNPWRNFKHKKEPPSKKLKSEPTPAVGPPNSVYKSGLSTTTISRGKHASSSPSYQAEQYGASPSPLGGGKKKHASVPDVPPAQNINKTGISDKEMHRRLLSSTSGGKSKQNHNTEVKPSDLRSLMISLLLDQHSTGMSLKALEKAVGDAMPNSPRQFEPILKQIATFQAPGRYFLKPGVDMESFKKPPSEIESSPKVSHNQSPAPQKFDQLSAQNPSISSITALNNEEQIQLNPTPEHAPDTIGKVDILHNSSDHIGKKEVSEISEGLAVNSSDSGSDSDSDSDSSDSGSHSKSKSRSPVGSRSGSSSDSESDASSRSKQASDEDVDIMSSDDDKESKHKLQNSSKSKSPYSEPVDIGNYENQDDHVSNVVEIEKDPPEDNHETERAANYSFSNKEGEEPVEYSPGYHEQQHREVYDRKLDGPHSGVSSSFKPGQSGSHEKLSKGKSKRRSDDKHSDDRPHNSKKLKSKNSSLSHPPSSQTGDNRGIPTRPTSDLQQEGKRSFEASSSGEKRPGKHDILGGGVNKYSERIPQSNESLRINKRFDKEAHNEDSLSSERRPTKIPAEGIGEIYATLTESHYRKPELLGKVQEAGPHSNSNTGYSPKNKNTSNIVRSPEMNALGNVLRRKISELELGEFREPPSCDKNAGPEKQFERKSSFKQLENRPMDSERRNSDSSITKHFNKIIADSRKLSPPNTEAVVHGISDRSSNRKVQDHNVDGPTRPDGPSKRKVLRYGDDLTRPHSSATRPPQQHQSCGDHTEVASQQNNVQEMNSKSRYAEAGTGHGASLEACVDTSRKLVVNATEQHQPDPIQGVIPHSIKESKKQKPNKAGDSSKQNVASLTGSNDGGEKRRGSSWNENSCSYTKYEKEEPELKGPIKDASQYEEYVKDYQEKYESYCSLKKILESYSDEFSNLGKDLEAYSGRDIKKYHDILGQIRSSFLQYGEALRTIVNAEKRGFASTELNPISNGMASFLQIMKYRGYIKDFKVHDPHRVGRITVQLLGRVKDCRAITYRQDIKADQLESYKTRALPTHQWGYVVITTPNGVLDHEEAIRQNVGGQVLGYFY</sequence>
<feature type="region of interest" description="Disordered" evidence="6">
    <location>
        <begin position="1000"/>
        <end position="1060"/>
    </location>
</feature>
<dbReference type="PANTHER" id="PTHR38372">
    <property type="entry name" value="DENTIN SIALOPHOSPHOPROTEIN-LIKE PROTEIN"/>
    <property type="match status" value="1"/>
</dbReference>
<dbReference type="AlphaFoldDB" id="A0ABD3SIS7"/>
<feature type="region of interest" description="Disordered" evidence="6">
    <location>
        <begin position="159"/>
        <end position="181"/>
    </location>
</feature>
<gene>
    <name evidence="8" type="ORF">ACJIZ3_020458</name>
</gene>
<dbReference type="SUPFAM" id="SSF56047">
    <property type="entry name" value="Ribosomal protein S8"/>
    <property type="match status" value="1"/>
</dbReference>
<evidence type="ECO:0000259" key="7">
    <source>
        <dbReference type="PROSITE" id="PS51980"/>
    </source>
</evidence>
<evidence type="ECO:0000313" key="8">
    <source>
        <dbReference type="EMBL" id="KAL3824429.1"/>
    </source>
</evidence>
<feature type="region of interest" description="Disordered" evidence="6">
    <location>
        <begin position="789"/>
        <end position="817"/>
    </location>
</feature>
<name>A0ABD3SIS7_9LAMI</name>
<feature type="compositionally biased region" description="Polar residues" evidence="6">
    <location>
        <begin position="962"/>
        <end position="976"/>
    </location>
</feature>
<feature type="compositionally biased region" description="Basic and acidic residues" evidence="6">
    <location>
        <begin position="834"/>
        <end position="874"/>
    </location>
</feature>